<feature type="compositionally biased region" description="Polar residues" evidence="1">
    <location>
        <begin position="23"/>
        <end position="33"/>
    </location>
</feature>
<organism evidence="2 3">
    <name type="scientific">Sorghum bicolor</name>
    <name type="common">Sorghum</name>
    <name type="synonym">Sorghum vulgare</name>
    <dbReference type="NCBI Taxonomy" id="4558"/>
    <lineage>
        <taxon>Eukaryota</taxon>
        <taxon>Viridiplantae</taxon>
        <taxon>Streptophyta</taxon>
        <taxon>Embryophyta</taxon>
        <taxon>Tracheophyta</taxon>
        <taxon>Spermatophyta</taxon>
        <taxon>Magnoliopsida</taxon>
        <taxon>Liliopsida</taxon>
        <taxon>Poales</taxon>
        <taxon>Poaceae</taxon>
        <taxon>PACMAD clade</taxon>
        <taxon>Panicoideae</taxon>
        <taxon>Andropogonodae</taxon>
        <taxon>Andropogoneae</taxon>
        <taxon>Sorghinae</taxon>
        <taxon>Sorghum</taxon>
    </lineage>
</organism>
<evidence type="ECO:0000313" key="2">
    <source>
        <dbReference type="EMBL" id="OQU81671.1"/>
    </source>
</evidence>
<evidence type="ECO:0000313" key="3">
    <source>
        <dbReference type="Proteomes" id="UP000000768"/>
    </source>
</evidence>
<dbReference type="AlphaFoldDB" id="A0A1Z5RDU4"/>
<name>A0A1Z5RDU4_SORBI</name>
<feature type="region of interest" description="Disordered" evidence="1">
    <location>
        <begin position="23"/>
        <end position="44"/>
    </location>
</feature>
<gene>
    <name evidence="2" type="ORF">SORBI_3006G100150</name>
</gene>
<dbReference type="InParanoid" id="A0A1Z5RDU4"/>
<evidence type="ECO:0000256" key="1">
    <source>
        <dbReference type="SAM" id="MobiDB-lite"/>
    </source>
</evidence>
<dbReference type="Proteomes" id="UP000000768">
    <property type="component" value="Chromosome 6"/>
</dbReference>
<accession>A0A1Z5RDU4</accession>
<dbReference type="Gramene" id="OQU81671">
    <property type="protein sequence ID" value="OQU81671"/>
    <property type="gene ID" value="SORBI_3006G100150"/>
</dbReference>
<protein>
    <submittedName>
        <fullName evidence="2">Uncharacterized protein</fullName>
    </submittedName>
</protein>
<reference evidence="3" key="2">
    <citation type="journal article" date="2018" name="Plant J.">
        <title>The Sorghum bicolor reference genome: improved assembly, gene annotations, a transcriptome atlas, and signatures of genome organization.</title>
        <authorList>
            <person name="McCormick R.F."/>
            <person name="Truong S.K."/>
            <person name="Sreedasyam A."/>
            <person name="Jenkins J."/>
            <person name="Shu S."/>
            <person name="Sims D."/>
            <person name="Kennedy M."/>
            <person name="Amirebrahimi M."/>
            <person name="Weers B.D."/>
            <person name="McKinley B."/>
            <person name="Mattison A."/>
            <person name="Morishige D.T."/>
            <person name="Grimwood J."/>
            <person name="Schmutz J."/>
            <person name="Mullet J.E."/>
        </authorList>
    </citation>
    <scope>NUCLEOTIDE SEQUENCE [LARGE SCALE GENOMIC DNA]</scope>
    <source>
        <strain evidence="3">cv. BTx623</strain>
    </source>
</reference>
<sequence length="80" mass="8516">MQCQCQLTPEELNKAVIAVHSTLPSQNHGQTASKAAADGSPGVRLRPLQLQAPEPNGLPLPLGTRVECSPAFSCRLSLRQ</sequence>
<proteinExistence type="predicted"/>
<dbReference type="EMBL" id="CM000765">
    <property type="protein sequence ID" value="OQU81671.1"/>
    <property type="molecule type" value="Genomic_DNA"/>
</dbReference>
<reference evidence="2 3" key="1">
    <citation type="journal article" date="2009" name="Nature">
        <title>The Sorghum bicolor genome and the diversification of grasses.</title>
        <authorList>
            <person name="Paterson A.H."/>
            <person name="Bowers J.E."/>
            <person name="Bruggmann R."/>
            <person name="Dubchak I."/>
            <person name="Grimwood J."/>
            <person name="Gundlach H."/>
            <person name="Haberer G."/>
            <person name="Hellsten U."/>
            <person name="Mitros T."/>
            <person name="Poliakov A."/>
            <person name="Schmutz J."/>
            <person name="Spannagl M."/>
            <person name="Tang H."/>
            <person name="Wang X."/>
            <person name="Wicker T."/>
            <person name="Bharti A.K."/>
            <person name="Chapman J."/>
            <person name="Feltus F.A."/>
            <person name="Gowik U."/>
            <person name="Grigoriev I.V."/>
            <person name="Lyons E."/>
            <person name="Maher C.A."/>
            <person name="Martis M."/>
            <person name="Narechania A."/>
            <person name="Otillar R.P."/>
            <person name="Penning B.W."/>
            <person name="Salamov A.A."/>
            <person name="Wang Y."/>
            <person name="Zhang L."/>
            <person name="Carpita N.C."/>
            <person name="Freeling M."/>
            <person name="Gingle A.R."/>
            <person name="Hash C.T."/>
            <person name="Keller B."/>
            <person name="Klein P."/>
            <person name="Kresovich S."/>
            <person name="McCann M.C."/>
            <person name="Ming R."/>
            <person name="Peterson D.G."/>
            <person name="Mehboob-ur-Rahman"/>
            <person name="Ware D."/>
            <person name="Westhoff P."/>
            <person name="Mayer K.F."/>
            <person name="Messing J."/>
            <person name="Rokhsar D.S."/>
        </authorList>
    </citation>
    <scope>NUCLEOTIDE SEQUENCE [LARGE SCALE GENOMIC DNA]</scope>
    <source>
        <strain evidence="3">cv. BTx623</strain>
    </source>
</reference>
<keyword evidence="3" id="KW-1185">Reference proteome</keyword>